<feature type="transmembrane region" description="Helical" evidence="1">
    <location>
        <begin position="100"/>
        <end position="123"/>
    </location>
</feature>
<dbReference type="EMBL" id="GG662232">
    <property type="protein sequence ID" value="EAS07339.3"/>
    <property type="molecule type" value="Genomic_DNA"/>
</dbReference>
<evidence type="ECO:0000313" key="2">
    <source>
        <dbReference type="EMBL" id="EAS07339.3"/>
    </source>
</evidence>
<keyword evidence="3" id="KW-1185">Reference proteome</keyword>
<dbReference type="Proteomes" id="UP000009168">
    <property type="component" value="Unassembled WGS sequence"/>
</dbReference>
<dbReference type="KEGG" id="tet:TTHERM_01131820"/>
<gene>
    <name evidence="2" type="ORF">TTHERM_01131820</name>
</gene>
<proteinExistence type="predicted"/>
<accession>Q24HU8</accession>
<dbReference type="InParanoid" id="Q24HU8"/>
<dbReference type="HOGENOM" id="CLU_006621_0_0_1"/>
<organism evidence="2 3">
    <name type="scientific">Tetrahymena thermophila (strain SB210)</name>
    <dbReference type="NCBI Taxonomy" id="312017"/>
    <lineage>
        <taxon>Eukaryota</taxon>
        <taxon>Sar</taxon>
        <taxon>Alveolata</taxon>
        <taxon>Ciliophora</taxon>
        <taxon>Intramacronucleata</taxon>
        <taxon>Oligohymenophorea</taxon>
        <taxon>Hymenostomatida</taxon>
        <taxon>Tetrahymenina</taxon>
        <taxon>Tetrahymenidae</taxon>
        <taxon>Tetrahymena</taxon>
    </lineage>
</organism>
<keyword evidence="1" id="KW-0472">Membrane</keyword>
<keyword evidence="1" id="KW-1133">Transmembrane helix</keyword>
<dbReference type="GeneID" id="7837669"/>
<dbReference type="RefSeq" id="XP_001027581.3">
    <property type="nucleotide sequence ID" value="XM_001027581.3"/>
</dbReference>
<evidence type="ECO:0000313" key="3">
    <source>
        <dbReference type="Proteomes" id="UP000009168"/>
    </source>
</evidence>
<dbReference type="eggNOG" id="ENOG502R2UW">
    <property type="taxonomic scope" value="Eukaryota"/>
</dbReference>
<reference evidence="3" key="1">
    <citation type="journal article" date="2006" name="PLoS Biol.">
        <title>Macronuclear genome sequence of the ciliate Tetrahymena thermophila, a model eukaryote.</title>
        <authorList>
            <person name="Eisen J.A."/>
            <person name="Coyne R.S."/>
            <person name="Wu M."/>
            <person name="Wu D."/>
            <person name="Thiagarajan M."/>
            <person name="Wortman J.R."/>
            <person name="Badger J.H."/>
            <person name="Ren Q."/>
            <person name="Amedeo P."/>
            <person name="Jones K.M."/>
            <person name="Tallon L.J."/>
            <person name="Delcher A.L."/>
            <person name="Salzberg S.L."/>
            <person name="Silva J.C."/>
            <person name="Haas B.J."/>
            <person name="Majoros W.H."/>
            <person name="Farzad M."/>
            <person name="Carlton J.M."/>
            <person name="Smith R.K. Jr."/>
            <person name="Garg J."/>
            <person name="Pearlman R.E."/>
            <person name="Karrer K.M."/>
            <person name="Sun L."/>
            <person name="Manning G."/>
            <person name="Elde N.C."/>
            <person name="Turkewitz A.P."/>
            <person name="Asai D.J."/>
            <person name="Wilkes D.E."/>
            <person name="Wang Y."/>
            <person name="Cai H."/>
            <person name="Collins K."/>
            <person name="Stewart B.A."/>
            <person name="Lee S.R."/>
            <person name="Wilamowska K."/>
            <person name="Weinberg Z."/>
            <person name="Ruzzo W.L."/>
            <person name="Wloga D."/>
            <person name="Gaertig J."/>
            <person name="Frankel J."/>
            <person name="Tsao C.-C."/>
            <person name="Gorovsky M.A."/>
            <person name="Keeling P.J."/>
            <person name="Waller R.F."/>
            <person name="Patron N.J."/>
            <person name="Cherry J.M."/>
            <person name="Stover N.A."/>
            <person name="Krieger C.J."/>
            <person name="del Toro C."/>
            <person name="Ryder H.F."/>
            <person name="Williamson S.C."/>
            <person name="Barbeau R.A."/>
            <person name="Hamilton E.P."/>
            <person name="Orias E."/>
        </authorList>
    </citation>
    <scope>NUCLEOTIDE SEQUENCE [LARGE SCALE GENOMIC DNA]</scope>
    <source>
        <strain evidence="3">SB210</strain>
    </source>
</reference>
<protein>
    <submittedName>
        <fullName evidence="2">Tetratricopeptide repeat protein</fullName>
    </submittedName>
</protein>
<name>Q24HU8_TETTS</name>
<evidence type="ECO:0000256" key="1">
    <source>
        <dbReference type="SAM" id="Phobius"/>
    </source>
</evidence>
<dbReference type="AlphaFoldDB" id="Q24HU8"/>
<sequence length="253" mass="29876">MDLCLQQKQQFSDQINKTIEYIKTGNYSIENQTSLSQLYYQWERFGQKQVSIVLPIQSNFKGNNNQEPYSFAIILVGRVIADNSDQFKLFNIISTSLIKMFLLIEFGLICSIIIIFIINYGLFQVYSIKMPIEILIEFLKKSYQEQQKNSIKYNQYKQSNQKIKTLAQKKAARKKQKSIYKNVIQANQNKSNQIWKNSQNESQNQTQILNKNLQKNIFEEESFKQSENDGKDYFIFDKIKENNSPDLIMDNYQ</sequence>
<keyword evidence="1" id="KW-0812">Transmembrane</keyword>